<feature type="domain" description="Phospholipase/carboxylesterase/thioesterase" evidence="3">
    <location>
        <begin position="24"/>
        <end position="242"/>
    </location>
</feature>
<reference evidence="4" key="1">
    <citation type="submission" date="2022-07" db="EMBL/GenBank/DDBJ databases">
        <title>Phylogenomic reconstructions and comparative analyses of Kickxellomycotina fungi.</title>
        <authorList>
            <person name="Reynolds N.K."/>
            <person name="Stajich J.E."/>
            <person name="Barry K."/>
            <person name="Grigoriev I.V."/>
            <person name="Crous P."/>
            <person name="Smith M.E."/>
        </authorList>
    </citation>
    <scope>NUCLEOTIDE SEQUENCE</scope>
    <source>
        <strain evidence="4">RSA 861</strain>
    </source>
</reference>
<dbReference type="GO" id="GO:0052689">
    <property type="term" value="F:carboxylic ester hydrolase activity"/>
    <property type="evidence" value="ECO:0007669"/>
    <property type="project" value="TreeGrafter"/>
</dbReference>
<evidence type="ECO:0000259" key="3">
    <source>
        <dbReference type="Pfam" id="PF02230"/>
    </source>
</evidence>
<proteinExistence type="inferred from homology"/>
<evidence type="ECO:0000313" key="5">
    <source>
        <dbReference type="Proteomes" id="UP001150569"/>
    </source>
</evidence>
<evidence type="ECO:0000256" key="1">
    <source>
        <dbReference type="ARBA" id="ARBA00006499"/>
    </source>
</evidence>
<keyword evidence="5" id="KW-1185">Reference proteome</keyword>
<dbReference type="Gene3D" id="3.40.50.1820">
    <property type="entry name" value="alpha/beta hydrolase"/>
    <property type="match status" value="1"/>
</dbReference>
<dbReference type="SUPFAM" id="SSF53474">
    <property type="entry name" value="alpha/beta-Hydrolases"/>
    <property type="match status" value="1"/>
</dbReference>
<protein>
    <recommendedName>
        <fullName evidence="3">Phospholipase/carboxylesterase/thioesterase domain-containing protein</fullName>
    </recommendedName>
</protein>
<dbReference type="PANTHER" id="PTHR10655">
    <property type="entry name" value="LYSOPHOSPHOLIPASE-RELATED"/>
    <property type="match status" value="1"/>
</dbReference>
<gene>
    <name evidence="4" type="ORF">IWQ60_005990</name>
</gene>
<dbReference type="GO" id="GO:0005737">
    <property type="term" value="C:cytoplasm"/>
    <property type="evidence" value="ECO:0007669"/>
    <property type="project" value="TreeGrafter"/>
</dbReference>
<dbReference type="Pfam" id="PF02230">
    <property type="entry name" value="Abhydrolase_2"/>
    <property type="match status" value="1"/>
</dbReference>
<dbReference type="EMBL" id="JANBPT010000344">
    <property type="protein sequence ID" value="KAJ1923268.1"/>
    <property type="molecule type" value="Genomic_DNA"/>
</dbReference>
<dbReference type="AlphaFoldDB" id="A0A9W8AAS3"/>
<feature type="region of interest" description="Disordered" evidence="2">
    <location>
        <begin position="1"/>
        <end position="20"/>
    </location>
</feature>
<dbReference type="OrthoDB" id="437457at2759"/>
<dbReference type="PANTHER" id="PTHR10655:SF67">
    <property type="entry name" value="PHOSPHOLIPASE_CARBOXYLESTERASE SUPERFAMILY (AFU_ORTHOLOGUE AFUA_5G09340)"/>
    <property type="match status" value="1"/>
</dbReference>
<organism evidence="4 5">
    <name type="scientific">Tieghemiomyces parasiticus</name>
    <dbReference type="NCBI Taxonomy" id="78921"/>
    <lineage>
        <taxon>Eukaryota</taxon>
        <taxon>Fungi</taxon>
        <taxon>Fungi incertae sedis</taxon>
        <taxon>Zoopagomycota</taxon>
        <taxon>Kickxellomycotina</taxon>
        <taxon>Dimargaritomycetes</taxon>
        <taxon>Dimargaritales</taxon>
        <taxon>Dimargaritaceae</taxon>
        <taxon>Tieghemiomyces</taxon>
    </lineage>
</organism>
<dbReference type="InterPro" id="IPR029058">
    <property type="entry name" value="AB_hydrolase_fold"/>
</dbReference>
<accession>A0A9W8AAS3</accession>
<dbReference type="InterPro" id="IPR050565">
    <property type="entry name" value="LYPA1-2/EST-like"/>
</dbReference>
<sequence length="282" mass="30699">MAQSIDRSPRASEFPGLQFEYRPSPDGHNHNLLILFHGLGDTPANFIQAAIAYHIPQTALLAVAGPAPIPYFPEGTGWFPAFDVHGDPLPTGHPDRIRGLKGTREWLARLISSYLCDTKGWRPEEIFLFGFSQGGSAALDLALCGSPVAGALGGVVSVSGLPVDEALQTWRGTATSKPLFEVSAAILTPILITCGTADAQIPVSKAETTVTVMKEHLKARRIELLCLPNKGHTMPQSEVSFVDLSPFSTAWQKDRILERYSQGCFYPYARPGMHLSPEKNRH</sequence>
<evidence type="ECO:0000256" key="2">
    <source>
        <dbReference type="SAM" id="MobiDB-lite"/>
    </source>
</evidence>
<comment type="caution">
    <text evidence="4">The sequence shown here is derived from an EMBL/GenBank/DDBJ whole genome shotgun (WGS) entry which is preliminary data.</text>
</comment>
<dbReference type="GO" id="GO:0008474">
    <property type="term" value="F:palmitoyl-(protein) hydrolase activity"/>
    <property type="evidence" value="ECO:0007669"/>
    <property type="project" value="TreeGrafter"/>
</dbReference>
<dbReference type="Proteomes" id="UP001150569">
    <property type="component" value="Unassembled WGS sequence"/>
</dbReference>
<name>A0A9W8AAS3_9FUNG</name>
<dbReference type="InterPro" id="IPR003140">
    <property type="entry name" value="PLipase/COase/thioEstase"/>
</dbReference>
<comment type="similarity">
    <text evidence="1">Belongs to the AB hydrolase superfamily. AB hydrolase 2 family.</text>
</comment>
<evidence type="ECO:0000313" key="4">
    <source>
        <dbReference type="EMBL" id="KAJ1923268.1"/>
    </source>
</evidence>